<evidence type="ECO:0000313" key="2">
    <source>
        <dbReference type="EMBL" id="PKU53054.1"/>
    </source>
</evidence>
<dbReference type="InterPro" id="IPR010359">
    <property type="entry name" value="IrrE_HExxH"/>
</dbReference>
<comment type="caution">
    <text evidence="2">The sequence shown here is derived from an EMBL/GenBank/DDBJ whole genome shotgun (WGS) entry which is preliminary data.</text>
</comment>
<evidence type="ECO:0000313" key="3">
    <source>
        <dbReference type="Proteomes" id="UP000234956"/>
    </source>
</evidence>
<protein>
    <submittedName>
        <fullName evidence="2">ImmA/IrrE family metallo-endopeptidase</fullName>
    </submittedName>
</protein>
<dbReference type="Proteomes" id="UP000234956">
    <property type="component" value="Unassembled WGS sequence"/>
</dbReference>
<proteinExistence type="predicted"/>
<evidence type="ECO:0000259" key="1">
    <source>
        <dbReference type="Pfam" id="PF06114"/>
    </source>
</evidence>
<gene>
    <name evidence="2" type="ORF">CRI88_01615</name>
</gene>
<dbReference type="EMBL" id="PDFK01000001">
    <property type="protein sequence ID" value="PKU53054.1"/>
    <property type="molecule type" value="Genomic_DNA"/>
</dbReference>
<dbReference type="Pfam" id="PF06114">
    <property type="entry name" value="Peptidase_M78"/>
    <property type="match status" value="1"/>
</dbReference>
<accession>A0A2I0V415</accession>
<sequence length="166" mass="19947">MSYTTYTEDFIENLYTKLEILLPHQLDVNEIAYKLGILVYFWDNPSQVLFLGDQAYIFLDQNLSPKQLWQDFCHELCHVLFHSGSQEKMPYSWIEYQEWKANNFMVQACVPTFMLNKITLPESEDKAIQLIQELFNVEWDFAYKRLEQYKNNKFMHELDAKAAKMY</sequence>
<name>A0A2I0V415_9BACI</name>
<organism evidence="2 3">
    <name type="scientific">Lysinibacillus fusiformis</name>
    <dbReference type="NCBI Taxonomy" id="28031"/>
    <lineage>
        <taxon>Bacteria</taxon>
        <taxon>Bacillati</taxon>
        <taxon>Bacillota</taxon>
        <taxon>Bacilli</taxon>
        <taxon>Bacillales</taxon>
        <taxon>Bacillaceae</taxon>
        <taxon>Lysinibacillus</taxon>
    </lineage>
</organism>
<dbReference type="AlphaFoldDB" id="A0A2I0V415"/>
<reference evidence="2 3" key="1">
    <citation type="submission" date="2017-10" db="EMBL/GenBank/DDBJ databases">
        <title>Draft genome of Lysinibacillus fusiformis strain Juneja, a laboratory-derived pathogen of Drosophila melanogaster.</title>
        <authorList>
            <person name="Smith B.R."/>
            <person name="Unckless R.L."/>
        </authorList>
    </citation>
    <scope>NUCLEOTIDE SEQUENCE [LARGE SCALE GENOMIC DNA]</scope>
    <source>
        <strain evidence="2 3">Juneja</strain>
    </source>
</reference>
<dbReference type="RefSeq" id="WP_036127663.1">
    <property type="nucleotide sequence ID" value="NZ_JAZBNI010000003.1"/>
</dbReference>
<feature type="domain" description="IrrE N-terminal-like" evidence="1">
    <location>
        <begin position="54"/>
        <end position="146"/>
    </location>
</feature>